<name>A0ABU1UNJ8_9ACTN</name>
<keyword evidence="2" id="KW-1185">Reference proteome</keyword>
<dbReference type="Pfam" id="PF21813">
    <property type="entry name" value="DUF6882"/>
    <property type="match status" value="1"/>
</dbReference>
<dbReference type="Proteomes" id="UP001257739">
    <property type="component" value="Unassembled WGS sequence"/>
</dbReference>
<reference evidence="1 2" key="1">
    <citation type="submission" date="2023-07" db="EMBL/GenBank/DDBJ databases">
        <title>Sorghum-associated microbial communities from plants grown in Nebraska, USA.</title>
        <authorList>
            <person name="Schachtman D."/>
        </authorList>
    </citation>
    <scope>NUCLEOTIDE SEQUENCE [LARGE SCALE GENOMIC DNA]</scope>
    <source>
        <strain evidence="1 2">BE248</strain>
    </source>
</reference>
<accession>A0ABU1UNJ8</accession>
<evidence type="ECO:0000313" key="2">
    <source>
        <dbReference type="Proteomes" id="UP001257739"/>
    </source>
</evidence>
<gene>
    <name evidence="1" type="ORF">J2X11_001602</name>
</gene>
<evidence type="ECO:0000313" key="1">
    <source>
        <dbReference type="EMBL" id="MDR7086763.1"/>
    </source>
</evidence>
<dbReference type="InterPro" id="IPR049249">
    <property type="entry name" value="DUF6882"/>
</dbReference>
<sequence length="228" mass="24501">MTESQYLDRIADAGALIVAEAEAQLYASRGENGFTKLSKGTGNTDLYTVNGADKYIAHMIGTTSSTTGRFTWAWGYLPGEETGPTIVHDIRTQGAKLGIPELAEADFASEPRLMQRVLQASAAISRVYTPVVFHTDNGDTGYFLIDGFQLPPATVADLRQTIETVVAGPGHPNDVRRALHQYAATRRIGYAEQDDAAFLQAEDGTLIIGLDGNEITGLGVQDAERPSP</sequence>
<proteinExistence type="predicted"/>
<organism evidence="1 2">
    <name type="scientific">Aeromicrobium panaciterrae</name>
    <dbReference type="NCBI Taxonomy" id="363861"/>
    <lineage>
        <taxon>Bacteria</taxon>
        <taxon>Bacillati</taxon>
        <taxon>Actinomycetota</taxon>
        <taxon>Actinomycetes</taxon>
        <taxon>Propionibacteriales</taxon>
        <taxon>Nocardioidaceae</taxon>
        <taxon>Aeromicrobium</taxon>
    </lineage>
</organism>
<evidence type="ECO:0008006" key="3">
    <source>
        <dbReference type="Google" id="ProtNLM"/>
    </source>
</evidence>
<dbReference type="RefSeq" id="WP_309969232.1">
    <property type="nucleotide sequence ID" value="NZ_JAVDWH010000001.1"/>
</dbReference>
<protein>
    <recommendedName>
        <fullName evidence="3">GAF domain-containing protein</fullName>
    </recommendedName>
</protein>
<comment type="caution">
    <text evidence="1">The sequence shown here is derived from an EMBL/GenBank/DDBJ whole genome shotgun (WGS) entry which is preliminary data.</text>
</comment>
<dbReference type="EMBL" id="JAVDWH010000001">
    <property type="protein sequence ID" value="MDR7086763.1"/>
    <property type="molecule type" value="Genomic_DNA"/>
</dbReference>